<dbReference type="SUPFAM" id="SSF82693">
    <property type="entry name" value="Multidrug efflux transporter AcrB pore domain, PN1, PN2, PC1 and PC2 subdomains"/>
    <property type="match status" value="2"/>
</dbReference>
<evidence type="ECO:0000313" key="10">
    <source>
        <dbReference type="Proteomes" id="UP000094056"/>
    </source>
</evidence>
<feature type="transmembrane region" description="Helical" evidence="8">
    <location>
        <begin position="339"/>
        <end position="358"/>
    </location>
</feature>
<feature type="transmembrane region" description="Helical" evidence="8">
    <location>
        <begin position="1003"/>
        <end position="1027"/>
    </location>
</feature>
<dbReference type="PATRIC" id="fig|1872076.5.peg.5745"/>
<keyword evidence="6 8" id="KW-1133">Transmembrane helix</keyword>
<dbReference type="InterPro" id="IPR004763">
    <property type="entry name" value="CusA-like"/>
</dbReference>
<dbReference type="GO" id="GO:0005886">
    <property type="term" value="C:plasma membrane"/>
    <property type="evidence" value="ECO:0007669"/>
    <property type="project" value="UniProtKB-SubCell"/>
</dbReference>
<evidence type="ECO:0000256" key="8">
    <source>
        <dbReference type="SAM" id="Phobius"/>
    </source>
</evidence>
<feature type="transmembrane region" description="Helical" evidence="8">
    <location>
        <begin position="871"/>
        <end position="891"/>
    </location>
</feature>
<dbReference type="NCBIfam" id="TIGR00914">
    <property type="entry name" value="2A0601"/>
    <property type="match status" value="1"/>
</dbReference>
<dbReference type="InterPro" id="IPR001036">
    <property type="entry name" value="Acrflvin-R"/>
</dbReference>
<accession>A0A1E3X363</accession>
<feature type="transmembrane region" description="Helical" evidence="8">
    <location>
        <begin position="535"/>
        <end position="554"/>
    </location>
</feature>
<dbReference type="GO" id="GO:0008324">
    <property type="term" value="F:monoatomic cation transmembrane transporter activity"/>
    <property type="evidence" value="ECO:0007669"/>
    <property type="project" value="InterPro"/>
</dbReference>
<protein>
    <submittedName>
        <fullName evidence="9">Acriflavin resistance protein AcrB</fullName>
    </submittedName>
</protein>
<dbReference type="Pfam" id="PF00873">
    <property type="entry name" value="ACR_tran"/>
    <property type="match status" value="1"/>
</dbReference>
<dbReference type="SUPFAM" id="SSF82866">
    <property type="entry name" value="Multidrug efflux transporter AcrB transmembrane domain"/>
    <property type="match status" value="2"/>
</dbReference>
<dbReference type="InterPro" id="IPR027463">
    <property type="entry name" value="AcrB_DN_DC_subdom"/>
</dbReference>
<keyword evidence="7 8" id="KW-0472">Membrane</keyword>
<evidence type="ECO:0000256" key="1">
    <source>
        <dbReference type="ARBA" id="ARBA00004651"/>
    </source>
</evidence>
<feature type="transmembrane region" description="Helical" evidence="8">
    <location>
        <begin position="971"/>
        <end position="991"/>
    </location>
</feature>
<dbReference type="Gene3D" id="3.30.70.1430">
    <property type="entry name" value="Multidrug efflux transporter AcrB pore domain"/>
    <property type="match status" value="2"/>
</dbReference>
<dbReference type="GO" id="GO:0042910">
    <property type="term" value="F:xenobiotic transmembrane transporter activity"/>
    <property type="evidence" value="ECO:0007669"/>
    <property type="project" value="TreeGrafter"/>
</dbReference>
<gene>
    <name evidence="9" type="primary">acrB</name>
    <name evidence="9" type="ORF">SCARUB_04787</name>
</gene>
<feature type="transmembrane region" description="Helical" evidence="8">
    <location>
        <begin position="365"/>
        <end position="386"/>
    </location>
</feature>
<dbReference type="SUPFAM" id="SSF82714">
    <property type="entry name" value="Multidrug efflux transporter AcrB TolC docking domain, DN and DC subdomains"/>
    <property type="match status" value="2"/>
</dbReference>
<dbReference type="Proteomes" id="UP000094056">
    <property type="component" value="Unassembled WGS sequence"/>
</dbReference>
<dbReference type="Gene3D" id="3.30.2090.10">
    <property type="entry name" value="Multidrug efflux transporter AcrB TolC docking domain, DN and DC subdomains"/>
    <property type="match status" value="2"/>
</dbReference>
<dbReference type="PANTHER" id="PTHR32063:SF4">
    <property type="entry name" value="SLR6043 PROTEIN"/>
    <property type="match status" value="1"/>
</dbReference>
<comment type="caution">
    <text evidence="9">The sequence shown here is derived from an EMBL/GenBank/DDBJ whole genome shotgun (WGS) entry which is preliminary data.</text>
</comment>
<evidence type="ECO:0000256" key="2">
    <source>
        <dbReference type="ARBA" id="ARBA00010942"/>
    </source>
</evidence>
<keyword evidence="4" id="KW-1003">Cell membrane</keyword>
<dbReference type="EMBL" id="MAYW01000283">
    <property type="protein sequence ID" value="ODS30103.1"/>
    <property type="molecule type" value="Genomic_DNA"/>
</dbReference>
<reference evidence="9 10" key="1">
    <citation type="submission" date="2016-07" db="EMBL/GenBank/DDBJ databases">
        <title>Draft genome of Scalindua rubra, obtained from a brine-seawater interface in the Red Sea, sheds light on salt adaptation in anammox bacteria.</title>
        <authorList>
            <person name="Speth D.R."/>
            <person name="Lagkouvardos I."/>
            <person name="Wang Y."/>
            <person name="Qian P.-Y."/>
            <person name="Dutilh B.E."/>
            <person name="Jetten M.S."/>
        </authorList>
    </citation>
    <scope>NUCLEOTIDE SEQUENCE [LARGE SCALE GENOMIC DNA]</scope>
    <source>
        <strain evidence="9">BSI-1</strain>
    </source>
</reference>
<evidence type="ECO:0000256" key="4">
    <source>
        <dbReference type="ARBA" id="ARBA00022475"/>
    </source>
</evidence>
<evidence type="ECO:0000256" key="3">
    <source>
        <dbReference type="ARBA" id="ARBA00022448"/>
    </source>
</evidence>
<dbReference type="Gene3D" id="3.30.70.1440">
    <property type="entry name" value="Multidrug efflux transporter AcrB pore domain"/>
    <property type="match status" value="1"/>
</dbReference>
<name>A0A1E3X363_9BACT</name>
<sequence>MFEKIIQWSLKNRLFLIVAAIVVLLAGSYLSLKMPVDVFPDLTAPTVTILTETHGMAPEEVETLVTFPIETVMNGATNVRRVRSSSTVGLSIVWVEFEWDTNIYIARQLVTEKLQLITPTLPPAISQPVMAPISSIMGEIMLISLSSELHSPMEIRTIADRMLRRRLLAVPGVSQVVTIGGEVKQYQVMVSPKLLKKYGVTLEQVSSALSESNVVSSGGFIVDSGEEYLIRGLGRIRTLEDISNSVVSINKNVPLLVKHVAKVQFGPKVKRGDASVNATPAAIISIQKQPKANTLKLTKLIEKAIDEIEGTLPEGVVINKHIFRQADFIQVAVNNVLKALRDGGILVVVILFVFLANLRTTFISALAIPLSLIITVLVLKLFNLSINTMTLGGMTIAVGVLVDDAIIFVENIFRRLKENRNKPEDKRISSTTVILHASNEIRSSVVAATFIIILVFAPLFFLGGIEGRMFMPLGLSFIVSILASLVVAVTITPALCSYLLPNARFMERKADSFVVVYLKQIYLKVLNKTLKYPKVVICASAICLIATASTIPLMGRSFLPDFNEGTLTVTVGTVPGTSLVESNKIGKMAEEILLSFPEVISTARRTGRAELDEHAQTVNFSEIDVRLRPLINPRVRAYGRTPLLVNKLRQSFSLIPGAMITIGQPISHRIDHILSGTEANIVIKLFGSDIYELRNKAEEIRKAVEGIPGMVDLMVEQQTDIPQVRIKINRHFASKYGSNVAGVSKMIQTAFNGETVSRILDGQYSYDLFVRFDEKSRGNIDLIKSSLVDTPIGAKIPLSKLASIYKDRGPNFISRENVQRKIIVQANVAGRDLGSVVNDIRERIKKYVKLPKGYYVVYGGQFESQERASRIIGILSIVAIVGIWLILYTTFKSSRYTLIIMANLPLALIGGVIGVFLSDGVLNVASMVGFITLFGIATRNGLMMISYYAYLMQEEKLSLNDAIIKGSLQRLRPILMTALTTGLALVPLVIAGDKPGNEIESPMAIVILCGLFSSTLLNMIVVPSLFFKFVGTKKQFS</sequence>
<comment type="similarity">
    <text evidence="2">Belongs to the resistance-nodulation-cell division (RND) (TC 2.A.6) family.</text>
</comment>
<evidence type="ECO:0000256" key="5">
    <source>
        <dbReference type="ARBA" id="ARBA00022692"/>
    </source>
</evidence>
<evidence type="ECO:0000256" key="7">
    <source>
        <dbReference type="ARBA" id="ARBA00023136"/>
    </source>
</evidence>
<keyword evidence="5 8" id="KW-0812">Transmembrane</keyword>
<evidence type="ECO:0000256" key="6">
    <source>
        <dbReference type="ARBA" id="ARBA00022989"/>
    </source>
</evidence>
<comment type="subcellular location">
    <subcellularLocation>
        <location evidence="1">Cell membrane</location>
        <topology evidence="1">Multi-pass membrane protein</topology>
    </subcellularLocation>
</comment>
<feature type="transmembrane region" description="Helical" evidence="8">
    <location>
        <begin position="477"/>
        <end position="500"/>
    </location>
</feature>
<dbReference type="AlphaFoldDB" id="A0A1E3X363"/>
<feature type="transmembrane region" description="Helical" evidence="8">
    <location>
        <begin position="898"/>
        <end position="918"/>
    </location>
</feature>
<dbReference type="PANTHER" id="PTHR32063">
    <property type="match status" value="1"/>
</dbReference>
<evidence type="ECO:0000313" key="9">
    <source>
        <dbReference type="EMBL" id="ODS30103.1"/>
    </source>
</evidence>
<organism evidence="9 10">
    <name type="scientific">Candidatus Scalindua rubra</name>
    <dbReference type="NCBI Taxonomy" id="1872076"/>
    <lineage>
        <taxon>Bacteria</taxon>
        <taxon>Pseudomonadati</taxon>
        <taxon>Planctomycetota</taxon>
        <taxon>Candidatus Brocadiia</taxon>
        <taxon>Candidatus Brocadiales</taxon>
        <taxon>Candidatus Scalinduaceae</taxon>
        <taxon>Candidatus Scalindua</taxon>
    </lineage>
</organism>
<proteinExistence type="inferred from homology"/>
<feature type="transmembrane region" description="Helical" evidence="8">
    <location>
        <begin position="924"/>
        <end position="950"/>
    </location>
</feature>
<dbReference type="Gene3D" id="1.20.1640.10">
    <property type="entry name" value="Multidrug efflux transporter AcrB transmembrane domain"/>
    <property type="match status" value="2"/>
</dbReference>
<keyword evidence="3" id="KW-0813">Transport</keyword>
<dbReference type="Gene3D" id="3.30.70.1320">
    <property type="entry name" value="Multidrug efflux transporter AcrB pore domain like"/>
    <property type="match status" value="1"/>
</dbReference>
<dbReference type="PRINTS" id="PR00702">
    <property type="entry name" value="ACRIFLAVINRP"/>
</dbReference>
<feature type="transmembrane region" description="Helical" evidence="8">
    <location>
        <begin position="392"/>
        <end position="413"/>
    </location>
</feature>
<feature type="transmembrane region" description="Helical" evidence="8">
    <location>
        <begin position="445"/>
        <end position="465"/>
    </location>
</feature>